<protein>
    <submittedName>
        <fullName evidence="2">Uncharacterized protein</fullName>
    </submittedName>
</protein>
<dbReference type="Proteomes" id="UP000631791">
    <property type="component" value="Unassembled WGS sequence"/>
</dbReference>
<evidence type="ECO:0000313" key="2">
    <source>
        <dbReference type="EMBL" id="MBG6101406.1"/>
    </source>
</evidence>
<name>A0ABS0JYF3_9ACTN</name>
<feature type="compositionally biased region" description="Basic and acidic residues" evidence="1">
    <location>
        <begin position="243"/>
        <end position="256"/>
    </location>
</feature>
<evidence type="ECO:0000313" key="3">
    <source>
        <dbReference type="Proteomes" id="UP000631791"/>
    </source>
</evidence>
<gene>
    <name evidence="2" type="ORF">IW249_001820</name>
</gene>
<feature type="compositionally biased region" description="Polar residues" evidence="1">
    <location>
        <begin position="225"/>
        <end position="240"/>
    </location>
</feature>
<comment type="caution">
    <text evidence="2">The sequence shown here is derived from an EMBL/GenBank/DDBJ whole genome shotgun (WGS) entry which is preliminary data.</text>
</comment>
<dbReference type="EMBL" id="JADOTY010000001">
    <property type="protein sequence ID" value="MBG6101406.1"/>
    <property type="molecule type" value="Genomic_DNA"/>
</dbReference>
<feature type="region of interest" description="Disordered" evidence="1">
    <location>
        <begin position="84"/>
        <end position="147"/>
    </location>
</feature>
<organism evidence="2 3">
    <name type="scientific">Micromonospora vinacea</name>
    <dbReference type="NCBI Taxonomy" id="709878"/>
    <lineage>
        <taxon>Bacteria</taxon>
        <taxon>Bacillati</taxon>
        <taxon>Actinomycetota</taxon>
        <taxon>Actinomycetes</taxon>
        <taxon>Micromonosporales</taxon>
        <taxon>Micromonosporaceae</taxon>
        <taxon>Micromonospora</taxon>
    </lineage>
</organism>
<keyword evidence="3" id="KW-1185">Reference proteome</keyword>
<proteinExistence type="predicted"/>
<sequence>MTTEGFREVDLDLLADYLGGALDGTPQQNEVAQLVVADPSWAEAYALLAPAVTEVRGDLTRWAEPSPEMPSAITDRLLAALASAKPSNDTSTEEAPADAPNGDPDGEAATSFVVPAQAGRQLAGRTPVGSGRRAPTGPGRRRRGWARRGAPVAAATIAVLAVALGLNQLSMRAADDSGGDNAMNQPASAPEGVAGAGTVRTTGPALRSGTNYTPQTLGDAYGTDAPSTSAASRATGNTPGEQPKVDAEGERRRSPDGSDQLARLSDEVALTTCLASVAAEHGSTPLVVEVVDYARFQDDQALVIRFTDATGARWVWVSGPECGVPGSGSDSRYSARVG</sequence>
<accession>A0ABS0JYF3</accession>
<evidence type="ECO:0000256" key="1">
    <source>
        <dbReference type="SAM" id="MobiDB-lite"/>
    </source>
</evidence>
<reference evidence="2 3" key="1">
    <citation type="submission" date="2020-11" db="EMBL/GenBank/DDBJ databases">
        <title>Sequencing the genomes of 1000 actinobacteria strains.</title>
        <authorList>
            <person name="Klenk H.-P."/>
        </authorList>
    </citation>
    <scope>NUCLEOTIDE SEQUENCE [LARGE SCALE GENOMIC DNA]</scope>
    <source>
        <strain evidence="2 3">DSM 101695</strain>
    </source>
</reference>
<feature type="compositionally biased region" description="Low complexity" evidence="1">
    <location>
        <begin position="192"/>
        <end position="203"/>
    </location>
</feature>
<dbReference type="RefSeq" id="WP_196920357.1">
    <property type="nucleotide sequence ID" value="NZ_JADOTY010000001.1"/>
</dbReference>
<feature type="region of interest" description="Disordered" evidence="1">
    <location>
        <begin position="174"/>
        <end position="260"/>
    </location>
</feature>